<reference evidence="3" key="1">
    <citation type="journal article" date="2017" name="Nat. Ecol. Evol.">
        <title>Genome expansion and lineage-specific genetic innovations in the forest pathogenic fungi Armillaria.</title>
        <authorList>
            <person name="Sipos G."/>
            <person name="Prasanna A.N."/>
            <person name="Walter M.C."/>
            <person name="O'Connor E."/>
            <person name="Balint B."/>
            <person name="Krizsan K."/>
            <person name="Kiss B."/>
            <person name="Hess J."/>
            <person name="Varga T."/>
            <person name="Slot J."/>
            <person name="Riley R."/>
            <person name="Boka B."/>
            <person name="Rigling D."/>
            <person name="Barry K."/>
            <person name="Lee J."/>
            <person name="Mihaltcheva S."/>
            <person name="LaButti K."/>
            <person name="Lipzen A."/>
            <person name="Waldron R."/>
            <person name="Moloney N.M."/>
            <person name="Sperisen C."/>
            <person name="Kredics L."/>
            <person name="Vagvoelgyi C."/>
            <person name="Patrignani A."/>
            <person name="Fitzpatrick D."/>
            <person name="Nagy I."/>
            <person name="Doyle S."/>
            <person name="Anderson J.B."/>
            <person name="Grigoriev I.V."/>
            <person name="Gueldener U."/>
            <person name="Muensterkoetter M."/>
            <person name="Nagy L.G."/>
        </authorList>
    </citation>
    <scope>NUCLEOTIDE SEQUENCE [LARGE SCALE GENOMIC DNA]</scope>
    <source>
        <strain evidence="3">C18/9</strain>
    </source>
</reference>
<proteinExistence type="predicted"/>
<evidence type="ECO:0000256" key="1">
    <source>
        <dbReference type="SAM" id="MobiDB-lite"/>
    </source>
</evidence>
<dbReference type="Proteomes" id="UP000219338">
    <property type="component" value="Unassembled WGS sequence"/>
</dbReference>
<name>A0A284QNR8_ARMOS</name>
<gene>
    <name evidence="2" type="ORF">ARMOST_01353</name>
</gene>
<organism evidence="2 3">
    <name type="scientific">Armillaria ostoyae</name>
    <name type="common">Armillaria root rot fungus</name>
    <dbReference type="NCBI Taxonomy" id="47428"/>
    <lineage>
        <taxon>Eukaryota</taxon>
        <taxon>Fungi</taxon>
        <taxon>Dikarya</taxon>
        <taxon>Basidiomycota</taxon>
        <taxon>Agaricomycotina</taxon>
        <taxon>Agaricomycetes</taxon>
        <taxon>Agaricomycetidae</taxon>
        <taxon>Agaricales</taxon>
        <taxon>Marasmiineae</taxon>
        <taxon>Physalacriaceae</taxon>
        <taxon>Armillaria</taxon>
    </lineage>
</organism>
<accession>A0A284QNR8</accession>
<dbReference type="AlphaFoldDB" id="A0A284QNR8"/>
<keyword evidence="3" id="KW-1185">Reference proteome</keyword>
<evidence type="ECO:0000313" key="2">
    <source>
        <dbReference type="EMBL" id="SJK98096.1"/>
    </source>
</evidence>
<sequence>MPTAILDTSYASGGPKSLDSDHSIPFARATRRRRCHLPTTPANAEYDTPSPFPPTQPTLHQHRGQSPSSTSFLHLNNLEYAQGFYIDCHLGGVGQRSWRLEEVPEMLDGWRRAEGYEWETNVGTPTANHGDDEDALLGNNKPLEGSRNAPNDTAVRAPRSPPLPTPPSSNMGAYHANRAAYTLHSRASPTC</sequence>
<dbReference type="EMBL" id="FUEG01000001">
    <property type="protein sequence ID" value="SJK98096.1"/>
    <property type="molecule type" value="Genomic_DNA"/>
</dbReference>
<feature type="region of interest" description="Disordered" evidence="1">
    <location>
        <begin position="121"/>
        <end position="173"/>
    </location>
</feature>
<feature type="region of interest" description="Disordered" evidence="1">
    <location>
        <begin position="1"/>
        <end position="22"/>
    </location>
</feature>
<evidence type="ECO:0000313" key="3">
    <source>
        <dbReference type="Proteomes" id="UP000219338"/>
    </source>
</evidence>
<feature type="region of interest" description="Disordered" evidence="1">
    <location>
        <begin position="38"/>
        <end position="70"/>
    </location>
</feature>
<protein>
    <submittedName>
        <fullName evidence="2">Uncharacterized protein</fullName>
    </submittedName>
</protein>